<comment type="caution">
    <text evidence="2">The sequence shown here is derived from an EMBL/GenBank/DDBJ whole genome shotgun (WGS) entry which is preliminary data.</text>
</comment>
<evidence type="ECO:0000313" key="2">
    <source>
        <dbReference type="EMBL" id="KAG3207835.1"/>
    </source>
</evidence>
<feature type="compositionally biased region" description="Acidic residues" evidence="1">
    <location>
        <begin position="84"/>
        <end position="97"/>
    </location>
</feature>
<protein>
    <submittedName>
        <fullName evidence="2">Uncharacterized protein</fullName>
    </submittedName>
</protein>
<gene>
    <name evidence="2" type="ORF">PC129_g21128</name>
</gene>
<name>A0A8T1H6C6_9STRA</name>
<reference evidence="2" key="1">
    <citation type="submission" date="2018-05" db="EMBL/GenBank/DDBJ databases">
        <title>Effector identification in a new, highly contiguous assembly of the strawberry crown rot pathogen Phytophthora cactorum.</title>
        <authorList>
            <person name="Armitage A.D."/>
            <person name="Nellist C.F."/>
            <person name="Bates H."/>
            <person name="Vickerstaff R.J."/>
            <person name="Harrison R.J."/>
        </authorList>
    </citation>
    <scope>NUCLEOTIDE SEQUENCE</scope>
    <source>
        <strain evidence="2">P421</strain>
    </source>
</reference>
<accession>A0A8T1H6C6</accession>
<evidence type="ECO:0000313" key="3">
    <source>
        <dbReference type="Proteomes" id="UP000760860"/>
    </source>
</evidence>
<organism evidence="2 3">
    <name type="scientific">Phytophthora cactorum</name>
    <dbReference type="NCBI Taxonomy" id="29920"/>
    <lineage>
        <taxon>Eukaryota</taxon>
        <taxon>Sar</taxon>
        <taxon>Stramenopiles</taxon>
        <taxon>Oomycota</taxon>
        <taxon>Peronosporomycetes</taxon>
        <taxon>Peronosporales</taxon>
        <taxon>Peronosporaceae</taxon>
        <taxon>Phytophthora</taxon>
    </lineage>
</organism>
<dbReference type="EMBL" id="RCMV01001626">
    <property type="protein sequence ID" value="KAG3207835.1"/>
    <property type="molecule type" value="Genomic_DNA"/>
</dbReference>
<feature type="region of interest" description="Disordered" evidence="1">
    <location>
        <begin position="59"/>
        <end position="131"/>
    </location>
</feature>
<dbReference type="AlphaFoldDB" id="A0A8T1H6C6"/>
<dbReference type="Proteomes" id="UP000760860">
    <property type="component" value="Unassembled WGS sequence"/>
</dbReference>
<sequence>MGCCVESGSAVLRERSVANLPSCGQAVAAGETAAKDGVVCLVCSTRSTNENELRERVRRATGVAANGGSSVPSSGGELGTKEVDEYEENEYELDEGKDDAKQYSTVRPVRSAGEQATQDSMNLHHVSERRR</sequence>
<proteinExistence type="predicted"/>
<evidence type="ECO:0000256" key="1">
    <source>
        <dbReference type="SAM" id="MobiDB-lite"/>
    </source>
</evidence>